<keyword evidence="2" id="KW-0808">Transferase</keyword>
<dbReference type="PANTHER" id="PTHR43179">
    <property type="entry name" value="RHAMNOSYLTRANSFERASE WBBL"/>
    <property type="match status" value="1"/>
</dbReference>
<name>A0A251X6S8_9GAMM</name>
<keyword evidence="3" id="KW-1185">Reference proteome</keyword>
<dbReference type="Proteomes" id="UP000194798">
    <property type="component" value="Unassembled WGS sequence"/>
</dbReference>
<evidence type="ECO:0000259" key="1">
    <source>
        <dbReference type="Pfam" id="PF00535"/>
    </source>
</evidence>
<comment type="caution">
    <text evidence="2">The sequence shown here is derived from an EMBL/GenBank/DDBJ whole genome shotgun (WGS) entry which is preliminary data.</text>
</comment>
<dbReference type="GO" id="GO:0016740">
    <property type="term" value="F:transferase activity"/>
    <property type="evidence" value="ECO:0007669"/>
    <property type="project" value="UniProtKB-KW"/>
</dbReference>
<dbReference type="EMBL" id="MSLT01000012">
    <property type="protein sequence ID" value="OUD13779.1"/>
    <property type="molecule type" value="Genomic_DNA"/>
</dbReference>
<dbReference type="CDD" id="cd04186">
    <property type="entry name" value="GT_2_like_c"/>
    <property type="match status" value="1"/>
</dbReference>
<accession>A0A251X6S8</accession>
<evidence type="ECO:0000313" key="2">
    <source>
        <dbReference type="EMBL" id="OUD13779.1"/>
    </source>
</evidence>
<dbReference type="Pfam" id="PF00535">
    <property type="entry name" value="Glycos_transf_2"/>
    <property type="match status" value="1"/>
</dbReference>
<dbReference type="RefSeq" id="WP_086487559.1">
    <property type="nucleotide sequence ID" value="NZ_MSLT01000012.1"/>
</dbReference>
<proteinExistence type="predicted"/>
<dbReference type="Gene3D" id="3.90.550.10">
    <property type="entry name" value="Spore Coat Polysaccharide Biosynthesis Protein SpsA, Chain A"/>
    <property type="match status" value="1"/>
</dbReference>
<reference evidence="2 3" key="1">
    <citation type="submission" date="2016-12" db="EMBL/GenBank/DDBJ databases">
        <title>Thioflexothrix psekupsii D3 genome sequencing and assembly.</title>
        <authorList>
            <person name="Fomenkov A."/>
            <person name="Vincze T."/>
            <person name="Grabovich M."/>
            <person name="Anton B.P."/>
            <person name="Dubinina G."/>
            <person name="Orlova M."/>
            <person name="Belousova E."/>
            <person name="Roberts R.J."/>
        </authorList>
    </citation>
    <scope>NUCLEOTIDE SEQUENCE [LARGE SCALE GENOMIC DNA]</scope>
    <source>
        <strain evidence="2">D3</strain>
    </source>
</reference>
<protein>
    <submittedName>
        <fullName evidence="2">Glycosyl transferase</fullName>
    </submittedName>
</protein>
<dbReference type="OrthoDB" id="9771846at2"/>
<dbReference type="PANTHER" id="PTHR43179:SF7">
    <property type="entry name" value="RHAMNOSYLTRANSFERASE WBBL"/>
    <property type="match status" value="1"/>
</dbReference>
<dbReference type="InterPro" id="IPR001173">
    <property type="entry name" value="Glyco_trans_2-like"/>
</dbReference>
<dbReference type="SUPFAM" id="SSF53448">
    <property type="entry name" value="Nucleotide-diphospho-sugar transferases"/>
    <property type="match status" value="1"/>
</dbReference>
<dbReference type="AlphaFoldDB" id="A0A251X6S8"/>
<feature type="domain" description="Glycosyltransferase 2-like" evidence="1">
    <location>
        <begin position="13"/>
        <end position="140"/>
    </location>
</feature>
<organism evidence="2 3">
    <name type="scientific">Thioflexithrix psekupsensis</name>
    <dbReference type="NCBI Taxonomy" id="1570016"/>
    <lineage>
        <taxon>Bacteria</taxon>
        <taxon>Pseudomonadati</taxon>
        <taxon>Pseudomonadota</taxon>
        <taxon>Gammaproteobacteria</taxon>
        <taxon>Thiotrichales</taxon>
        <taxon>Thioflexithrix</taxon>
    </lineage>
</organism>
<sequence>MLVKSEQEQAALSVVIVSFNTRELLHQCLSTLDQCSGSIPCQAIVVDNYSRDGSANMVAKYFPQITLIRSEINLGFAAANNLGFKHATAPLIALLNSDAFINKDTIANALTFLNDHPKAGLIGARLIGRDGEWQPSARLFPSLLNHFLMMSGLSGRYRHSRFFGRADRTWADDTVAALVDWVPGAFSVVRRDVLEAVDYFDERFFLYYEEVDLCRRIQQKGHEIWYVPACEVIHIGGESSRTLEVEMTERGAQVNAWQMRSALLYFYKHHGTSGAWAWYQLEQRWHQLRAWKNARRDSVKADYSKRVCHLLRQAWRDTQGGKISPQRPWT</sequence>
<gene>
    <name evidence="2" type="ORF">TPSD3_05350</name>
</gene>
<dbReference type="InterPro" id="IPR029044">
    <property type="entry name" value="Nucleotide-diphossugar_trans"/>
</dbReference>
<evidence type="ECO:0000313" key="3">
    <source>
        <dbReference type="Proteomes" id="UP000194798"/>
    </source>
</evidence>